<dbReference type="AlphaFoldDB" id="A0A4R5WQ80"/>
<accession>A0A4R5WQ80</accession>
<proteinExistence type="predicted"/>
<dbReference type="Pfam" id="PF04978">
    <property type="entry name" value="MST"/>
    <property type="match status" value="1"/>
</dbReference>
<name>A0A4R5WQ80_MYCMU</name>
<protein>
    <submittedName>
        <fullName evidence="1">DinB family protein</fullName>
    </submittedName>
</protein>
<gene>
    <name evidence="1" type="ORF">EUA03_00785</name>
</gene>
<dbReference type="RefSeq" id="WP_133425344.1">
    <property type="nucleotide sequence ID" value="NZ_JAPMJT010000001.1"/>
</dbReference>
<dbReference type="InterPro" id="IPR034660">
    <property type="entry name" value="DinB/YfiT-like"/>
</dbReference>
<reference evidence="1 2" key="1">
    <citation type="submission" date="2019-01" db="EMBL/GenBank/DDBJ databases">
        <title>High-quality-draft genome sequences of five non-tuberculosis mycobacteriaceae isolated from a nosocomial environment.</title>
        <authorList>
            <person name="Tiago I."/>
            <person name="Alarico S."/>
            <person name="Pereira S.G."/>
            <person name="Coelho C."/>
            <person name="Maranha A."/>
            <person name="Empadinhas N."/>
        </authorList>
    </citation>
    <scope>NUCLEOTIDE SEQUENCE [LARGE SCALE GENOMIC DNA]</scope>
    <source>
        <strain evidence="1 2">24AIII</strain>
    </source>
</reference>
<evidence type="ECO:0000313" key="1">
    <source>
        <dbReference type="EMBL" id="TDK93679.1"/>
    </source>
</evidence>
<dbReference type="EMBL" id="SDLO01000001">
    <property type="protein sequence ID" value="TDK93679.1"/>
    <property type="molecule type" value="Genomic_DNA"/>
</dbReference>
<dbReference type="Gene3D" id="1.20.120.450">
    <property type="entry name" value="dinb family like domain"/>
    <property type="match status" value="1"/>
</dbReference>
<dbReference type="InterPro" id="IPR007061">
    <property type="entry name" value="MST-like"/>
</dbReference>
<evidence type="ECO:0000313" key="2">
    <source>
        <dbReference type="Proteomes" id="UP000294929"/>
    </source>
</evidence>
<comment type="caution">
    <text evidence="1">The sequence shown here is derived from an EMBL/GenBank/DDBJ whole genome shotgun (WGS) entry which is preliminary data.</text>
</comment>
<dbReference type="Proteomes" id="UP000294929">
    <property type="component" value="Unassembled WGS sequence"/>
</dbReference>
<dbReference type="SUPFAM" id="SSF109854">
    <property type="entry name" value="DinB/YfiT-like putative metalloenzymes"/>
    <property type="match status" value="1"/>
</dbReference>
<organism evidence="1 2">
    <name type="scientific">Mycolicibacterium mucogenicum</name>
    <name type="common">Mycobacterium mucogenicum</name>
    <dbReference type="NCBI Taxonomy" id="56689"/>
    <lineage>
        <taxon>Bacteria</taxon>
        <taxon>Bacillati</taxon>
        <taxon>Actinomycetota</taxon>
        <taxon>Actinomycetes</taxon>
        <taxon>Mycobacteriales</taxon>
        <taxon>Mycobacteriaceae</taxon>
        <taxon>Mycolicibacterium</taxon>
    </lineage>
</organism>
<sequence length="199" mass="22178">MAGLPAPAGDERQTLVNFIAFQQDAFAAVAHGLTDEQARSTPSVSALSVGALIKHVTAVQAGWVARAEAAPDFPPRDTRPMAEQMAEHQDQLTMRDDEKLGDLLDALRTQNAKTLQAFAELDLDALVPVPHEVPWFPSDVDHWSVRWVGMHIIEELSRHAGHADIIRESIDRATMYELLAAEEEWPETEFIKRWRPAAQ</sequence>